<keyword evidence="11" id="KW-1185">Reference proteome</keyword>
<dbReference type="Pfam" id="PF00083">
    <property type="entry name" value="Sugar_tr"/>
    <property type="match status" value="1"/>
</dbReference>
<proteinExistence type="predicted"/>
<feature type="transmembrane region" description="Helical" evidence="8">
    <location>
        <begin position="105"/>
        <end position="124"/>
    </location>
</feature>
<feature type="transmembrane region" description="Helical" evidence="8">
    <location>
        <begin position="136"/>
        <end position="159"/>
    </location>
</feature>
<feature type="transmembrane region" description="Helical" evidence="8">
    <location>
        <begin position="171"/>
        <end position="194"/>
    </location>
</feature>
<feature type="transmembrane region" description="Helical" evidence="8">
    <location>
        <begin position="424"/>
        <end position="442"/>
    </location>
</feature>
<protein>
    <submittedName>
        <fullName evidence="10">MFS transporter</fullName>
    </submittedName>
</protein>
<dbReference type="InterPro" id="IPR020846">
    <property type="entry name" value="MFS_dom"/>
</dbReference>
<feature type="transmembrane region" description="Helical" evidence="8">
    <location>
        <begin position="49"/>
        <end position="68"/>
    </location>
</feature>
<evidence type="ECO:0000256" key="8">
    <source>
        <dbReference type="SAM" id="Phobius"/>
    </source>
</evidence>
<sequence>MQSTNSRPPGTPSAGLGSASPTEHATTAAERRRVTMATVIGTTVEWYDYFIYASAVGIVFGELFFSGLGENSVILGFATVGVSFLFRPLGAFLAGHYGDRIGRKAILMITLIMMGAGTALIGLLPTYDTIGMAAPIILVILRCIQGISAGGEWGGAALLSVEHAPTNKRGIMGSAPQIGVPLGLLAASGVMALMTQIAPGEAFLAWGWRVPFLLSVVLIGVGYYVRRNVEESPVFAEIAERKQETKTPIVVLFQKYGLVVLVAALVFAGNNAVGYMTTGGFIQRYTTDPDGPIAMEAGPVLWIVTASAVFWLFSTLAAGAICDRLGRRTTYILGWALLGIGVLALFPLVNQASLGTLFVALAFLSIGLGFTYGPQAALYTELFPASVRFSGVSISYALGSIVGGAFAPTIAAALVSATGSTESVTIYLLGMVLIGLVATLVLRDRSGIPLGPEHEAEQRVNPLRGTSTAVPVLE</sequence>
<dbReference type="InterPro" id="IPR036259">
    <property type="entry name" value="MFS_trans_sf"/>
</dbReference>
<keyword evidence="4 8" id="KW-0812">Transmembrane</keyword>
<feature type="transmembrane region" description="Helical" evidence="8">
    <location>
        <begin position="206"/>
        <end position="226"/>
    </location>
</feature>
<dbReference type="PANTHER" id="PTHR43045:SF1">
    <property type="entry name" value="SHIKIMATE TRANSPORTER"/>
    <property type="match status" value="1"/>
</dbReference>
<dbReference type="Pfam" id="PF07690">
    <property type="entry name" value="MFS_1"/>
    <property type="match status" value="1"/>
</dbReference>
<feature type="transmembrane region" description="Helical" evidence="8">
    <location>
        <begin position="300"/>
        <end position="322"/>
    </location>
</feature>
<feature type="transmembrane region" description="Helical" evidence="8">
    <location>
        <begin position="354"/>
        <end position="373"/>
    </location>
</feature>
<dbReference type="GO" id="GO:0022857">
    <property type="term" value="F:transmembrane transporter activity"/>
    <property type="evidence" value="ECO:0007669"/>
    <property type="project" value="InterPro"/>
</dbReference>
<feature type="region of interest" description="Disordered" evidence="7">
    <location>
        <begin position="1"/>
        <end position="29"/>
    </location>
</feature>
<dbReference type="SUPFAM" id="SSF103473">
    <property type="entry name" value="MFS general substrate transporter"/>
    <property type="match status" value="1"/>
</dbReference>
<feature type="compositionally biased region" description="Polar residues" evidence="7">
    <location>
        <begin position="464"/>
        <end position="474"/>
    </location>
</feature>
<evidence type="ECO:0000256" key="5">
    <source>
        <dbReference type="ARBA" id="ARBA00022989"/>
    </source>
</evidence>
<evidence type="ECO:0000259" key="9">
    <source>
        <dbReference type="PROSITE" id="PS50850"/>
    </source>
</evidence>
<feature type="region of interest" description="Disordered" evidence="7">
    <location>
        <begin position="453"/>
        <end position="474"/>
    </location>
</feature>
<name>A0A220UBT9_9MICO</name>
<feature type="transmembrane region" description="Helical" evidence="8">
    <location>
        <begin position="329"/>
        <end position="348"/>
    </location>
</feature>
<dbReference type="Proteomes" id="UP000198398">
    <property type="component" value="Chromosome"/>
</dbReference>
<feature type="domain" description="Major facilitator superfamily (MFS) profile" evidence="9">
    <location>
        <begin position="34"/>
        <end position="447"/>
    </location>
</feature>
<dbReference type="PROSITE" id="PS50850">
    <property type="entry name" value="MFS"/>
    <property type="match status" value="1"/>
</dbReference>
<evidence type="ECO:0000256" key="1">
    <source>
        <dbReference type="ARBA" id="ARBA00004651"/>
    </source>
</evidence>
<feature type="transmembrane region" description="Helical" evidence="8">
    <location>
        <begin position="74"/>
        <end position="93"/>
    </location>
</feature>
<comment type="subcellular location">
    <subcellularLocation>
        <location evidence="1">Cell membrane</location>
        <topology evidence="1">Multi-pass membrane protein</topology>
    </subcellularLocation>
</comment>
<keyword evidence="6 8" id="KW-0472">Membrane</keyword>
<dbReference type="InterPro" id="IPR005828">
    <property type="entry name" value="MFS_sugar_transport-like"/>
</dbReference>
<evidence type="ECO:0000256" key="7">
    <source>
        <dbReference type="SAM" id="MobiDB-lite"/>
    </source>
</evidence>
<dbReference type="GO" id="GO:0005886">
    <property type="term" value="C:plasma membrane"/>
    <property type="evidence" value="ECO:0007669"/>
    <property type="project" value="UniProtKB-SubCell"/>
</dbReference>
<evidence type="ECO:0000313" key="10">
    <source>
        <dbReference type="EMBL" id="ASK65490.1"/>
    </source>
</evidence>
<dbReference type="Gene3D" id="1.20.1250.20">
    <property type="entry name" value="MFS general substrate transporter like domains"/>
    <property type="match status" value="1"/>
</dbReference>
<dbReference type="PANTHER" id="PTHR43045">
    <property type="entry name" value="SHIKIMATE TRANSPORTER"/>
    <property type="match status" value="1"/>
</dbReference>
<dbReference type="CDD" id="cd17369">
    <property type="entry name" value="MFS_ShiA_like"/>
    <property type="match status" value="1"/>
</dbReference>
<keyword evidence="3" id="KW-1003">Cell membrane</keyword>
<dbReference type="KEGG" id="brv:CFK39_06200"/>
<dbReference type="AlphaFoldDB" id="A0A220UBT9"/>
<dbReference type="EMBL" id="CP022316">
    <property type="protein sequence ID" value="ASK65490.1"/>
    <property type="molecule type" value="Genomic_DNA"/>
</dbReference>
<feature type="transmembrane region" description="Helical" evidence="8">
    <location>
        <begin position="394"/>
        <end position="418"/>
    </location>
</feature>
<evidence type="ECO:0000256" key="6">
    <source>
        <dbReference type="ARBA" id="ARBA00023136"/>
    </source>
</evidence>
<keyword evidence="5 8" id="KW-1133">Transmembrane helix</keyword>
<dbReference type="RefSeq" id="WP_089064731.1">
    <property type="nucleotide sequence ID" value="NZ_CP022316.1"/>
</dbReference>
<evidence type="ECO:0000256" key="4">
    <source>
        <dbReference type="ARBA" id="ARBA00022692"/>
    </source>
</evidence>
<dbReference type="OrthoDB" id="8953821at2"/>
<keyword evidence="2" id="KW-0813">Transport</keyword>
<dbReference type="PROSITE" id="PS00217">
    <property type="entry name" value="SUGAR_TRANSPORT_2"/>
    <property type="match status" value="1"/>
</dbReference>
<evidence type="ECO:0000256" key="2">
    <source>
        <dbReference type="ARBA" id="ARBA00022448"/>
    </source>
</evidence>
<reference evidence="11" key="1">
    <citation type="submission" date="2017-07" db="EMBL/GenBank/DDBJ databases">
        <title>Brachybacterium sp. VR2415.</title>
        <authorList>
            <person name="Tak E.J."/>
            <person name="Bae J.-W."/>
        </authorList>
    </citation>
    <scope>NUCLEOTIDE SEQUENCE [LARGE SCALE GENOMIC DNA]</scope>
    <source>
        <strain evidence="11">VR2415</strain>
    </source>
</reference>
<dbReference type="InterPro" id="IPR011701">
    <property type="entry name" value="MFS"/>
</dbReference>
<evidence type="ECO:0000313" key="11">
    <source>
        <dbReference type="Proteomes" id="UP000198398"/>
    </source>
</evidence>
<accession>A0A220UBT9</accession>
<feature type="transmembrane region" description="Helical" evidence="8">
    <location>
        <begin position="247"/>
        <end position="268"/>
    </location>
</feature>
<organism evidence="10 11">
    <name type="scientific">Brachybacterium avium</name>
    <dbReference type="NCBI Taxonomy" id="2017485"/>
    <lineage>
        <taxon>Bacteria</taxon>
        <taxon>Bacillati</taxon>
        <taxon>Actinomycetota</taxon>
        <taxon>Actinomycetes</taxon>
        <taxon>Micrococcales</taxon>
        <taxon>Dermabacteraceae</taxon>
        <taxon>Brachybacterium</taxon>
    </lineage>
</organism>
<evidence type="ECO:0000256" key="3">
    <source>
        <dbReference type="ARBA" id="ARBA00022475"/>
    </source>
</evidence>
<gene>
    <name evidence="10" type="ORF">CFK39_06200</name>
</gene>
<dbReference type="InterPro" id="IPR005829">
    <property type="entry name" value="Sugar_transporter_CS"/>
</dbReference>